<dbReference type="EMBL" id="CP021434">
    <property type="protein sequence ID" value="ARU60631.1"/>
    <property type="molecule type" value="Genomic_DNA"/>
</dbReference>
<feature type="signal peptide" evidence="1">
    <location>
        <begin position="1"/>
        <end position="22"/>
    </location>
</feature>
<dbReference type="RefSeq" id="WP_087456022.1">
    <property type="nucleotide sequence ID" value="NZ_CP021434.1"/>
</dbReference>
<reference evidence="3" key="1">
    <citation type="submission" date="2017-05" db="EMBL/GenBank/DDBJ databases">
        <authorList>
            <person name="Sung H."/>
        </authorList>
    </citation>
    <scope>NUCLEOTIDE SEQUENCE [LARGE SCALE GENOMIC DNA]</scope>
    <source>
        <strain evidence="3">AR23208</strain>
    </source>
</reference>
<feature type="chain" id="PRO_5010991350" description="Copper amine oxidase-like N-terminal domain-containing protein" evidence="1">
    <location>
        <begin position="23"/>
        <end position="230"/>
    </location>
</feature>
<dbReference type="KEGG" id="tum:CBW65_05685"/>
<dbReference type="AlphaFoldDB" id="A0A1Y0IJD8"/>
<gene>
    <name evidence="2" type="ORF">CBW65_05685</name>
</gene>
<name>A0A1Y0IJD8_9BACL</name>
<protein>
    <recommendedName>
        <fullName evidence="4">Copper amine oxidase-like N-terminal domain-containing protein</fullName>
    </recommendedName>
</protein>
<organism evidence="2 3">
    <name type="scientific">Tumebacillus avium</name>
    <dbReference type="NCBI Taxonomy" id="1903704"/>
    <lineage>
        <taxon>Bacteria</taxon>
        <taxon>Bacillati</taxon>
        <taxon>Bacillota</taxon>
        <taxon>Bacilli</taxon>
        <taxon>Bacillales</taxon>
        <taxon>Alicyclobacillaceae</taxon>
        <taxon>Tumebacillus</taxon>
    </lineage>
</organism>
<proteinExistence type="predicted"/>
<evidence type="ECO:0008006" key="4">
    <source>
        <dbReference type="Google" id="ProtNLM"/>
    </source>
</evidence>
<evidence type="ECO:0000313" key="2">
    <source>
        <dbReference type="EMBL" id="ARU60631.1"/>
    </source>
</evidence>
<evidence type="ECO:0000313" key="3">
    <source>
        <dbReference type="Proteomes" id="UP000195437"/>
    </source>
</evidence>
<keyword evidence="3" id="KW-1185">Reference proteome</keyword>
<dbReference type="Proteomes" id="UP000195437">
    <property type="component" value="Chromosome"/>
</dbReference>
<keyword evidence="1" id="KW-0732">Signal</keyword>
<accession>A0A1Y0IJD8</accession>
<sequence>MKKWWLAGLAAALLVSGSVALAAETKGQEVIPVSYRALINRQEVLEIGREQVKQVYHKQKLDAGQVVLFSRPNEQDDYLYAAWEKGGKLYDLGAVGTLPFAEEAFIHTHEFNGRTLLRIDGVYAAKAPQSNFYVLEGDMVKPFVRVNGHAVESDLDRDGKKEIVTTLGLRGMSKIYKETPGGQFEVADINQATGAKEVVFQMEDDLFIAKYEGGVTKKFFYTKDGLREEK</sequence>
<dbReference type="OrthoDB" id="2381224at2"/>
<evidence type="ECO:0000256" key="1">
    <source>
        <dbReference type="SAM" id="SignalP"/>
    </source>
</evidence>